<dbReference type="Proteomes" id="UP001500363">
    <property type="component" value="Unassembled WGS sequence"/>
</dbReference>
<dbReference type="PROSITE" id="PS51257">
    <property type="entry name" value="PROKAR_LIPOPROTEIN"/>
    <property type="match status" value="1"/>
</dbReference>
<feature type="chain" id="PRO_5045746598" evidence="2">
    <location>
        <begin position="20"/>
        <end position="326"/>
    </location>
</feature>
<evidence type="ECO:0000256" key="1">
    <source>
        <dbReference type="SAM" id="MobiDB-lite"/>
    </source>
</evidence>
<reference evidence="3 4" key="1">
    <citation type="journal article" date="2019" name="Int. J. Syst. Evol. Microbiol.">
        <title>The Global Catalogue of Microorganisms (GCM) 10K type strain sequencing project: providing services to taxonomists for standard genome sequencing and annotation.</title>
        <authorList>
            <consortium name="The Broad Institute Genomics Platform"/>
            <consortium name="The Broad Institute Genome Sequencing Center for Infectious Disease"/>
            <person name="Wu L."/>
            <person name="Ma J."/>
        </authorList>
    </citation>
    <scope>NUCLEOTIDE SEQUENCE [LARGE SCALE GENOMIC DNA]</scope>
    <source>
        <strain evidence="3 4">JCM 14303</strain>
    </source>
</reference>
<protein>
    <submittedName>
        <fullName evidence="3">Uncharacterized protein</fullName>
    </submittedName>
</protein>
<evidence type="ECO:0000256" key="2">
    <source>
        <dbReference type="SAM" id="SignalP"/>
    </source>
</evidence>
<feature type="region of interest" description="Disordered" evidence="1">
    <location>
        <begin position="24"/>
        <end position="59"/>
    </location>
</feature>
<gene>
    <name evidence="3" type="ORF">GCM10009741_42120</name>
</gene>
<feature type="compositionally biased region" description="Low complexity" evidence="1">
    <location>
        <begin position="34"/>
        <end position="59"/>
    </location>
</feature>
<keyword evidence="2" id="KW-0732">Signal</keyword>
<dbReference type="EMBL" id="BAAANC010000002">
    <property type="protein sequence ID" value="GAA1535229.1"/>
    <property type="molecule type" value="Genomic_DNA"/>
</dbReference>
<keyword evidence="4" id="KW-1185">Reference proteome</keyword>
<sequence>MRNRAAVAVTAVSAVLALAGCGGGNNETAPNVPPLVSVSTPPTETPSATPSETPSLPPTAQVADTLCVRMDQSLVQTTLAVPSVTIQKEPVPAEIGLPSYDICQLGLSTNPDGPALRLGVSVLPVTKADLTAAQKAYAATKSEPARAIAVGQGGYGTSKFAVFLLGTRLYKVEGPAATPTKYVVLAQEAARQAAGLPEAAPLITRTECDRGTNAAAKVMGTVATARRDSQTAAGDIVCGWITATSVLYTTARRVPDAAAAMAAVRKAPTSQSVPLGDEGYVDTATGRGTIRVGTDKIADLVPVPGNAVKTDDMVTFALAISPLYTR</sequence>
<evidence type="ECO:0000313" key="4">
    <source>
        <dbReference type="Proteomes" id="UP001500363"/>
    </source>
</evidence>
<comment type="caution">
    <text evidence="3">The sequence shown here is derived from an EMBL/GenBank/DDBJ whole genome shotgun (WGS) entry which is preliminary data.</text>
</comment>
<feature type="signal peptide" evidence="2">
    <location>
        <begin position="1"/>
        <end position="19"/>
    </location>
</feature>
<evidence type="ECO:0000313" key="3">
    <source>
        <dbReference type="EMBL" id="GAA1535229.1"/>
    </source>
</evidence>
<name>A0ABN2B9G7_9ACTN</name>
<accession>A0ABN2B9G7</accession>
<proteinExistence type="predicted"/>
<dbReference type="RefSeq" id="WP_344176482.1">
    <property type="nucleotide sequence ID" value="NZ_BAAANC010000002.1"/>
</dbReference>
<organism evidence="3 4">
    <name type="scientific">Kribbella lupini</name>
    <dbReference type="NCBI Taxonomy" id="291602"/>
    <lineage>
        <taxon>Bacteria</taxon>
        <taxon>Bacillati</taxon>
        <taxon>Actinomycetota</taxon>
        <taxon>Actinomycetes</taxon>
        <taxon>Propionibacteriales</taxon>
        <taxon>Kribbellaceae</taxon>
        <taxon>Kribbella</taxon>
    </lineage>
</organism>